<dbReference type="GeneID" id="9379099"/>
<dbReference type="VEuPathDB" id="FungiDB:CC1G_14462"/>
<evidence type="ECO:0000256" key="1">
    <source>
        <dbReference type="SAM" id="MobiDB-lite"/>
    </source>
</evidence>
<evidence type="ECO:0000313" key="2">
    <source>
        <dbReference type="EMBL" id="EFI27970.1"/>
    </source>
</evidence>
<name>D6RM41_COPC7</name>
<dbReference type="InParanoid" id="D6RM41"/>
<dbReference type="RefSeq" id="XP_002911464.1">
    <property type="nucleotide sequence ID" value="XM_002911418.1"/>
</dbReference>
<sequence length="29" mass="3056">MDAFTTFDNYPIDRETGGGGDPGAYCTIA</sequence>
<dbReference type="EMBL" id="AACS02000004">
    <property type="protein sequence ID" value="EFI27970.1"/>
    <property type="molecule type" value="Genomic_DNA"/>
</dbReference>
<keyword evidence="3" id="KW-1185">Reference proteome</keyword>
<reference evidence="2 3" key="1">
    <citation type="journal article" date="2010" name="Proc. Natl. Acad. Sci. U.S.A.">
        <title>Insights into evolution of multicellular fungi from the assembled chromosomes of the mushroom Coprinopsis cinerea (Coprinus cinereus).</title>
        <authorList>
            <person name="Stajich J.E."/>
            <person name="Wilke S.K."/>
            <person name="Ahren D."/>
            <person name="Au C.H."/>
            <person name="Birren B.W."/>
            <person name="Borodovsky M."/>
            <person name="Burns C."/>
            <person name="Canback B."/>
            <person name="Casselton L.A."/>
            <person name="Cheng C.K."/>
            <person name="Deng J."/>
            <person name="Dietrich F.S."/>
            <person name="Fargo D.C."/>
            <person name="Farman M.L."/>
            <person name="Gathman A.C."/>
            <person name="Goldberg J."/>
            <person name="Guigo R."/>
            <person name="Hoegger P.J."/>
            <person name="Hooker J.B."/>
            <person name="Huggins A."/>
            <person name="James T.Y."/>
            <person name="Kamada T."/>
            <person name="Kilaru S."/>
            <person name="Kodira C."/>
            <person name="Kues U."/>
            <person name="Kupfer D."/>
            <person name="Kwan H.S."/>
            <person name="Lomsadze A."/>
            <person name="Li W."/>
            <person name="Lilly W.W."/>
            <person name="Ma L.J."/>
            <person name="Mackey A.J."/>
            <person name="Manning G."/>
            <person name="Martin F."/>
            <person name="Muraguchi H."/>
            <person name="Natvig D.O."/>
            <person name="Palmerini H."/>
            <person name="Ramesh M.A."/>
            <person name="Rehmeyer C.J."/>
            <person name="Roe B.A."/>
            <person name="Shenoy N."/>
            <person name="Stanke M."/>
            <person name="Ter-Hovhannisyan V."/>
            <person name="Tunlid A."/>
            <person name="Velagapudi R."/>
            <person name="Vision T.J."/>
            <person name="Zeng Q."/>
            <person name="Zolan M.E."/>
            <person name="Pukkila P.J."/>
        </authorList>
    </citation>
    <scope>NUCLEOTIDE SEQUENCE [LARGE SCALE GENOMIC DNA]</scope>
    <source>
        <strain evidence="3">Okayama-7 / 130 / ATCC MYA-4618 / FGSC 9003</strain>
    </source>
</reference>
<feature type="region of interest" description="Disordered" evidence="1">
    <location>
        <begin position="1"/>
        <end position="29"/>
    </location>
</feature>
<gene>
    <name evidence="2" type="ORF">CC1G_14462</name>
</gene>
<dbReference type="KEGG" id="cci:CC1G_14462"/>
<dbReference type="HOGENOM" id="CLU_218487_1_1_1"/>
<protein>
    <submittedName>
        <fullName evidence="2">Fungal mating-type pheromone</fullName>
    </submittedName>
</protein>
<proteinExistence type="predicted"/>
<organism evidence="2 3">
    <name type="scientific">Coprinopsis cinerea (strain Okayama-7 / 130 / ATCC MYA-4618 / FGSC 9003)</name>
    <name type="common">Inky cap fungus</name>
    <name type="synonym">Hormographiella aspergillata</name>
    <dbReference type="NCBI Taxonomy" id="240176"/>
    <lineage>
        <taxon>Eukaryota</taxon>
        <taxon>Fungi</taxon>
        <taxon>Dikarya</taxon>
        <taxon>Basidiomycota</taxon>
        <taxon>Agaricomycotina</taxon>
        <taxon>Agaricomycetes</taxon>
        <taxon>Agaricomycetidae</taxon>
        <taxon>Agaricales</taxon>
        <taxon>Agaricineae</taxon>
        <taxon>Psathyrellaceae</taxon>
        <taxon>Coprinopsis</taxon>
    </lineage>
</organism>
<dbReference type="AlphaFoldDB" id="D6RM41"/>
<dbReference type="Proteomes" id="UP000001861">
    <property type="component" value="Unassembled WGS sequence"/>
</dbReference>
<accession>D6RM41</accession>
<evidence type="ECO:0000313" key="3">
    <source>
        <dbReference type="Proteomes" id="UP000001861"/>
    </source>
</evidence>
<comment type="caution">
    <text evidence="2">The sequence shown here is derived from an EMBL/GenBank/DDBJ whole genome shotgun (WGS) entry which is preliminary data.</text>
</comment>